<sequence length="297" mass="33986">MKKIASNKTMLLLFMQKYFYTAHNIKSKCLYLMIISFTFLTSCEDVVDIDLPTSEPKLVIDASINWFKNTPGNEQSIKLSLSAPFYDNEVPPANNAQVIITDTNNNTFEFIEDGDSGIYQNNNFIPEINGAYLLTINYKGEVYTATETLKSVAEIEYVEQNLEGGFSGEETEIKAYFTDPPDEENYYFFEFIPSLNVTPTLDTFKDEFVNGNEVFGFYVEEDLDEGESVIIRNYGVSERFYEFIFVLLQQSSENDGGPFETQPATVRGNCINQTNPENYPFGYFRLSEVSEFNYTVE</sequence>
<organism evidence="1 2">
    <name type="scientific">Lacinutrix gracilariae</name>
    <dbReference type="NCBI Taxonomy" id="1747198"/>
    <lineage>
        <taxon>Bacteria</taxon>
        <taxon>Pseudomonadati</taxon>
        <taxon>Bacteroidota</taxon>
        <taxon>Flavobacteriia</taxon>
        <taxon>Flavobacteriales</taxon>
        <taxon>Flavobacteriaceae</taxon>
        <taxon>Lacinutrix</taxon>
    </lineage>
</organism>
<proteinExistence type="predicted"/>
<dbReference type="RefSeq" id="WP_379906132.1">
    <property type="nucleotide sequence ID" value="NZ_JBHULM010000045.1"/>
</dbReference>
<comment type="caution">
    <text evidence="1">The sequence shown here is derived from an EMBL/GenBank/DDBJ whole genome shotgun (WGS) entry which is preliminary data.</text>
</comment>
<dbReference type="EMBL" id="JBHULM010000045">
    <property type="protein sequence ID" value="MFD2543829.1"/>
    <property type="molecule type" value="Genomic_DNA"/>
</dbReference>
<dbReference type="Pfam" id="PF14054">
    <property type="entry name" value="DUF4249"/>
    <property type="match status" value="1"/>
</dbReference>
<evidence type="ECO:0000313" key="2">
    <source>
        <dbReference type="Proteomes" id="UP001597467"/>
    </source>
</evidence>
<evidence type="ECO:0000313" key="1">
    <source>
        <dbReference type="EMBL" id="MFD2543829.1"/>
    </source>
</evidence>
<dbReference type="Proteomes" id="UP001597467">
    <property type="component" value="Unassembled WGS sequence"/>
</dbReference>
<gene>
    <name evidence="1" type="ORF">ACFSSB_15990</name>
</gene>
<accession>A0ABW5K5C8</accession>
<name>A0ABW5K5C8_9FLAO</name>
<reference evidence="2" key="1">
    <citation type="journal article" date="2019" name="Int. J. Syst. Evol. Microbiol.">
        <title>The Global Catalogue of Microorganisms (GCM) 10K type strain sequencing project: providing services to taxonomists for standard genome sequencing and annotation.</title>
        <authorList>
            <consortium name="The Broad Institute Genomics Platform"/>
            <consortium name="The Broad Institute Genome Sequencing Center for Infectious Disease"/>
            <person name="Wu L."/>
            <person name="Ma J."/>
        </authorList>
    </citation>
    <scope>NUCLEOTIDE SEQUENCE [LARGE SCALE GENOMIC DNA]</scope>
    <source>
        <strain evidence="2">KCTC 42808</strain>
    </source>
</reference>
<protein>
    <submittedName>
        <fullName evidence="1">DUF4249 domain-containing protein</fullName>
    </submittedName>
</protein>
<dbReference type="InterPro" id="IPR025345">
    <property type="entry name" value="DUF4249"/>
</dbReference>
<keyword evidence="2" id="KW-1185">Reference proteome</keyword>